<proteinExistence type="predicted"/>
<keyword evidence="4" id="KW-1185">Reference proteome</keyword>
<sequence>MERSLEQRYAIKFCVRLGKNATETYQMLQKAFKDDCISRSQFGKRHKTFKEGREELFPPPLMSPRDFNRAHVMDEQAASPNPAPFTVVSRKRRRTSVHTRSSTAQSCNTISSQKSANLSHNKLPAKRPPPAQEIKPRDRESRNHHPTPGVRRPARTNYLKKLTSSRVGGCDAGSTLPTSTASPASRANPNTAAEFIRGTNKMLRQTPKDGEVNV</sequence>
<organism evidence="3 4">
    <name type="scientific">Cordylochernes scorpioides</name>
    <dbReference type="NCBI Taxonomy" id="51811"/>
    <lineage>
        <taxon>Eukaryota</taxon>
        <taxon>Metazoa</taxon>
        <taxon>Ecdysozoa</taxon>
        <taxon>Arthropoda</taxon>
        <taxon>Chelicerata</taxon>
        <taxon>Arachnida</taxon>
        <taxon>Pseudoscorpiones</taxon>
        <taxon>Cheliferoidea</taxon>
        <taxon>Chernetidae</taxon>
        <taxon>Cordylochernes</taxon>
    </lineage>
</organism>
<evidence type="ECO:0000256" key="1">
    <source>
        <dbReference type="SAM" id="MobiDB-lite"/>
    </source>
</evidence>
<dbReference type="Proteomes" id="UP001235939">
    <property type="component" value="Chromosome 02"/>
</dbReference>
<accession>A0ABY6K5D4</accession>
<feature type="domain" description="Mos1 transposase HTH" evidence="2">
    <location>
        <begin position="8"/>
        <end position="52"/>
    </location>
</feature>
<dbReference type="Gene3D" id="1.10.10.1450">
    <property type="match status" value="1"/>
</dbReference>
<feature type="compositionally biased region" description="Polar residues" evidence="1">
    <location>
        <begin position="104"/>
        <end position="120"/>
    </location>
</feature>
<reference evidence="3 4" key="1">
    <citation type="submission" date="2022-01" db="EMBL/GenBank/DDBJ databases">
        <title>A chromosomal length assembly of Cordylochernes scorpioides.</title>
        <authorList>
            <person name="Zeh D."/>
            <person name="Zeh J."/>
        </authorList>
    </citation>
    <scope>NUCLEOTIDE SEQUENCE [LARGE SCALE GENOMIC DNA]</scope>
    <source>
        <strain evidence="3">IN4F17</strain>
        <tissue evidence="3">Whole Body</tissue>
    </source>
</reference>
<feature type="compositionally biased region" description="Basic and acidic residues" evidence="1">
    <location>
        <begin position="134"/>
        <end position="143"/>
    </location>
</feature>
<dbReference type="InterPro" id="IPR041426">
    <property type="entry name" value="Mos1_HTH"/>
</dbReference>
<dbReference type="Pfam" id="PF17906">
    <property type="entry name" value="HTH_48"/>
    <property type="match status" value="1"/>
</dbReference>
<evidence type="ECO:0000313" key="3">
    <source>
        <dbReference type="EMBL" id="UYV64008.1"/>
    </source>
</evidence>
<feature type="region of interest" description="Disordered" evidence="1">
    <location>
        <begin position="75"/>
        <end position="214"/>
    </location>
</feature>
<name>A0ABY6K5D4_9ARAC</name>
<dbReference type="EMBL" id="CP092864">
    <property type="protein sequence ID" value="UYV64008.1"/>
    <property type="molecule type" value="Genomic_DNA"/>
</dbReference>
<evidence type="ECO:0000259" key="2">
    <source>
        <dbReference type="Pfam" id="PF17906"/>
    </source>
</evidence>
<protein>
    <recommendedName>
        <fullName evidence="2">Mos1 transposase HTH domain-containing protein</fullName>
    </recommendedName>
</protein>
<gene>
    <name evidence="3" type="ORF">LAZ67_2006315</name>
</gene>
<feature type="compositionally biased region" description="Low complexity" evidence="1">
    <location>
        <begin position="172"/>
        <end position="189"/>
    </location>
</feature>
<evidence type="ECO:0000313" key="4">
    <source>
        <dbReference type="Proteomes" id="UP001235939"/>
    </source>
</evidence>